<name>A0ABR9L1I7_9PSEU</name>
<keyword evidence="2" id="KW-1185">Reference proteome</keyword>
<reference evidence="1 2" key="1">
    <citation type="submission" date="2020-10" db="EMBL/GenBank/DDBJ databases">
        <title>Sequencing the genomes of 1000 actinobacteria strains.</title>
        <authorList>
            <person name="Klenk H.-P."/>
        </authorList>
    </citation>
    <scope>NUCLEOTIDE SEQUENCE [LARGE SCALE GENOMIC DNA]</scope>
    <source>
        <strain evidence="1 2">DSM 46661</strain>
    </source>
</reference>
<sequence>MTQPDELAAAVDAAQRQPRAKVRVDWGRSGGFDHPLSDLSTVAENLVIERQISGDLPDECTLIEGYTTATLAATLAGQRADDSRDIARMLTPYRPDSLLRDTDLVDAPLTCDLGLLTASGRELVRQFTGTTRTLTLSATGRSVDLAALDPAETLRASVTLPPVAQEEEQHYNTTEWPFQWRINTQWVIDYVLRRNGIFASPPPRPDCMFAMTCHGGLIADVGFNSDFGYGEKLDASVPAFVPGPYGMLAANGTAKLSANMNANAALEFYPSWPNRGHLFEFHCKAGASNTFAPNMNGDILSMSTGVRGISGGTFAVGVTTGGRVVLKVHSNRSLVTTINGPTFAGEAAWHRVGLWFRYTSYPTYTIETCWMVDGTITPIATETVPLISEESSSGGTRVFACTPVPVSCLQISIAAAPPADWGAPHTPQAEIDTGLNWMTGLPDIVNADSFDVLKQAAAAEFGVISYTENGRFRFLNRDTVHALAARPATATLSAAGALTDLSLSTSLDSIRNEISLTAVPRLKSMKDVNVYEPATADELEAPMGTSRPIVTFQTRSTFLGNLLSVYPLSTYTNEGYKHFSACRPIRRDTGAEVTTGITVRAMPVSQDRVKLEIQNTNSFAMRFALNDRRTPALRLVGNPVINGRPIAHVATDDASIARYGRRVLSLPDNPFRQTLDSMQAITTSLLADLAQPTTVLRDIAVVGDPRRRLLDTLHIHDPDGLGGPIAAVVIGSRRTLNTTDGLADTLTLRVRR</sequence>
<proteinExistence type="predicted"/>
<protein>
    <submittedName>
        <fullName evidence="1">Uncharacterized protein</fullName>
    </submittedName>
</protein>
<dbReference type="Proteomes" id="UP000656548">
    <property type="component" value="Unassembled WGS sequence"/>
</dbReference>
<evidence type="ECO:0000313" key="1">
    <source>
        <dbReference type="EMBL" id="MBE1574473.1"/>
    </source>
</evidence>
<accession>A0ABR9L1I7</accession>
<dbReference type="RefSeq" id="WP_192742089.1">
    <property type="nucleotide sequence ID" value="NZ_JADBEJ010000001.1"/>
</dbReference>
<evidence type="ECO:0000313" key="2">
    <source>
        <dbReference type="Proteomes" id="UP000656548"/>
    </source>
</evidence>
<gene>
    <name evidence="1" type="ORF">H4W30_001502</name>
</gene>
<dbReference type="EMBL" id="JADBEJ010000001">
    <property type="protein sequence ID" value="MBE1574473.1"/>
    <property type="molecule type" value="Genomic_DNA"/>
</dbReference>
<organism evidence="1 2">
    <name type="scientific">Amycolatopsis roodepoortensis</name>
    <dbReference type="NCBI Taxonomy" id="700274"/>
    <lineage>
        <taxon>Bacteria</taxon>
        <taxon>Bacillati</taxon>
        <taxon>Actinomycetota</taxon>
        <taxon>Actinomycetes</taxon>
        <taxon>Pseudonocardiales</taxon>
        <taxon>Pseudonocardiaceae</taxon>
        <taxon>Amycolatopsis</taxon>
    </lineage>
</organism>
<comment type="caution">
    <text evidence="1">The sequence shown here is derived from an EMBL/GenBank/DDBJ whole genome shotgun (WGS) entry which is preliminary data.</text>
</comment>